<evidence type="ECO:0000313" key="2">
    <source>
        <dbReference type="Proteomes" id="UP000288805"/>
    </source>
</evidence>
<comment type="caution">
    <text evidence="1">The sequence shown here is derived from an EMBL/GenBank/DDBJ whole genome shotgun (WGS) entry which is preliminary data.</text>
</comment>
<name>A0A438GN31_VITVI</name>
<dbReference type="AlphaFoldDB" id="A0A438GN31"/>
<reference evidence="1 2" key="1">
    <citation type="journal article" date="2018" name="PLoS Genet.">
        <title>Population sequencing reveals clonal diversity and ancestral inbreeding in the grapevine cultivar Chardonnay.</title>
        <authorList>
            <person name="Roach M.J."/>
            <person name="Johnson D.L."/>
            <person name="Bohlmann J."/>
            <person name="van Vuuren H.J."/>
            <person name="Jones S.J."/>
            <person name="Pretorius I.S."/>
            <person name="Schmidt S.A."/>
            <person name="Borneman A.R."/>
        </authorList>
    </citation>
    <scope>NUCLEOTIDE SEQUENCE [LARGE SCALE GENOMIC DNA]</scope>
    <source>
        <strain evidence="2">cv. Chardonnay</strain>
        <tissue evidence="1">Leaf</tissue>
    </source>
</reference>
<organism evidence="1 2">
    <name type="scientific">Vitis vinifera</name>
    <name type="common">Grape</name>
    <dbReference type="NCBI Taxonomy" id="29760"/>
    <lineage>
        <taxon>Eukaryota</taxon>
        <taxon>Viridiplantae</taxon>
        <taxon>Streptophyta</taxon>
        <taxon>Embryophyta</taxon>
        <taxon>Tracheophyta</taxon>
        <taxon>Spermatophyta</taxon>
        <taxon>Magnoliopsida</taxon>
        <taxon>eudicotyledons</taxon>
        <taxon>Gunneridae</taxon>
        <taxon>Pentapetalae</taxon>
        <taxon>rosids</taxon>
        <taxon>Vitales</taxon>
        <taxon>Vitaceae</taxon>
        <taxon>Viteae</taxon>
        <taxon>Vitis</taxon>
    </lineage>
</organism>
<protein>
    <submittedName>
        <fullName evidence="1">Uncharacterized protein</fullName>
    </submittedName>
</protein>
<accession>A0A438GN31</accession>
<dbReference type="EMBL" id="QGNW01000387">
    <property type="protein sequence ID" value="RVW73623.1"/>
    <property type="molecule type" value="Genomic_DNA"/>
</dbReference>
<sequence>MEDNRIFKFLAGLNVEFDEPRHTRENCWKIHGKPTNWKGKIGDKPGRAIIPTANEAKTSPFTIEQMEHLLALLKSNLTSGTPSVSVAHTGKGLIKISKGIDLKSVLHVPKLDRNSKKTISNARMIND</sequence>
<gene>
    <name evidence="1" type="ORF">CK203_056985</name>
</gene>
<proteinExistence type="predicted"/>
<dbReference type="Proteomes" id="UP000288805">
    <property type="component" value="Unassembled WGS sequence"/>
</dbReference>
<evidence type="ECO:0000313" key="1">
    <source>
        <dbReference type="EMBL" id="RVW73623.1"/>
    </source>
</evidence>